<evidence type="ECO:0000313" key="4">
    <source>
        <dbReference type="Proteomes" id="UP001365542"/>
    </source>
</evidence>
<dbReference type="GO" id="GO:0043332">
    <property type="term" value="C:mating projection tip"/>
    <property type="evidence" value="ECO:0007669"/>
    <property type="project" value="TreeGrafter"/>
</dbReference>
<keyword evidence="2" id="KW-0472">Membrane</keyword>
<keyword evidence="4" id="KW-1185">Reference proteome</keyword>
<dbReference type="PANTHER" id="PTHR28092">
    <property type="entry name" value="FACTOR-INDUCED GENE 1 PROTEIN"/>
    <property type="match status" value="1"/>
</dbReference>
<feature type="transmembrane region" description="Helical" evidence="2">
    <location>
        <begin position="288"/>
        <end position="310"/>
    </location>
</feature>
<evidence type="ECO:0000256" key="2">
    <source>
        <dbReference type="SAM" id="Phobius"/>
    </source>
</evidence>
<feature type="transmembrane region" description="Helical" evidence="2">
    <location>
        <begin position="17"/>
        <end position="38"/>
    </location>
</feature>
<dbReference type="Pfam" id="PF12351">
    <property type="entry name" value="Fig1"/>
    <property type="match status" value="1"/>
</dbReference>
<dbReference type="InterPro" id="IPR033481">
    <property type="entry name" value="Dni1/Fig1"/>
</dbReference>
<protein>
    <recommendedName>
        <fullName evidence="5">Membrane-associated protein</fullName>
    </recommendedName>
</protein>
<feature type="transmembrane region" description="Helical" evidence="2">
    <location>
        <begin position="240"/>
        <end position="259"/>
    </location>
</feature>
<dbReference type="Proteomes" id="UP001365542">
    <property type="component" value="Unassembled WGS sequence"/>
</dbReference>
<dbReference type="AlphaFoldDB" id="A0AAV9X1K7"/>
<name>A0AAV9X1K7_9PEZI</name>
<proteinExistence type="predicted"/>
<accession>A0AAV9X1K7</accession>
<sequence length="401" mass="42364">MVNLLRFARAAPCTKPLLAFAAIALMISFIFSTVVVTAGKKDSSKGLYIVSFDYDLPPMSSNAISKRQNDDTTTILQTRSIATVSQVMTVPAATNTPTTMMPTMMPTSSAPMMATPTPNMMLQEKFKQTVQSLIADDNMNATVSFNQARVGYSGICVEVTSNEGIKGSQWMCGAVNTTEVLGATAGGDPFDLIGVAVYYKDKVAFALPWWVATVCLGIAMLCQMVLAIPLLPIPPVVQKVAAVFAVLGCMALLGGLVLAHVASSTVASLTYTLTMGTVNAHVGRMNQALGWSGFALSLLASIAIWVVVAAEMAVERSERMFDRAADAAINKLESKISYDIPPSNRSVSGSSTASSGLGRSLRNNGPDVLRGLAKAKTRGEALNAVAGGLRSEKISHPHMMV</sequence>
<evidence type="ECO:0000256" key="1">
    <source>
        <dbReference type="SAM" id="MobiDB-lite"/>
    </source>
</evidence>
<reference evidence="3 4" key="1">
    <citation type="submission" date="2019-10" db="EMBL/GenBank/DDBJ databases">
        <authorList>
            <person name="Palmer J.M."/>
        </authorList>
    </citation>
    <scope>NUCLEOTIDE SEQUENCE [LARGE SCALE GENOMIC DNA]</scope>
    <source>
        <strain evidence="3 4">TWF694</strain>
    </source>
</reference>
<dbReference type="PANTHER" id="PTHR28092:SF1">
    <property type="entry name" value="FACTOR-INDUCED GENE 1 PROTEIN"/>
    <property type="match status" value="1"/>
</dbReference>
<gene>
    <name evidence="3" type="ORF">TWF694_002276</name>
</gene>
<dbReference type="GO" id="GO:0000747">
    <property type="term" value="P:conjugation with cellular fusion"/>
    <property type="evidence" value="ECO:0007669"/>
    <property type="project" value="TreeGrafter"/>
</dbReference>
<dbReference type="EMBL" id="JAVHJO010000011">
    <property type="protein sequence ID" value="KAK6533325.1"/>
    <property type="molecule type" value="Genomic_DNA"/>
</dbReference>
<evidence type="ECO:0008006" key="5">
    <source>
        <dbReference type="Google" id="ProtNLM"/>
    </source>
</evidence>
<comment type="caution">
    <text evidence="3">The sequence shown here is derived from an EMBL/GenBank/DDBJ whole genome shotgun (WGS) entry which is preliminary data.</text>
</comment>
<evidence type="ECO:0000313" key="3">
    <source>
        <dbReference type="EMBL" id="KAK6533325.1"/>
    </source>
</evidence>
<keyword evidence="2" id="KW-1133">Transmembrane helix</keyword>
<feature type="compositionally biased region" description="Low complexity" evidence="1">
    <location>
        <begin position="343"/>
        <end position="362"/>
    </location>
</feature>
<feature type="transmembrane region" description="Helical" evidence="2">
    <location>
        <begin position="207"/>
        <end position="228"/>
    </location>
</feature>
<keyword evidence="2" id="KW-0812">Transmembrane</keyword>
<feature type="region of interest" description="Disordered" evidence="1">
    <location>
        <begin position="343"/>
        <end position="365"/>
    </location>
</feature>
<organism evidence="3 4">
    <name type="scientific">Orbilia ellipsospora</name>
    <dbReference type="NCBI Taxonomy" id="2528407"/>
    <lineage>
        <taxon>Eukaryota</taxon>
        <taxon>Fungi</taxon>
        <taxon>Dikarya</taxon>
        <taxon>Ascomycota</taxon>
        <taxon>Pezizomycotina</taxon>
        <taxon>Orbiliomycetes</taxon>
        <taxon>Orbiliales</taxon>
        <taxon>Orbiliaceae</taxon>
        <taxon>Orbilia</taxon>
    </lineage>
</organism>
<dbReference type="GO" id="GO:0016020">
    <property type="term" value="C:membrane"/>
    <property type="evidence" value="ECO:0007669"/>
    <property type="project" value="InterPro"/>
</dbReference>